<name>G3HK62_CRIGR</name>
<gene>
    <name evidence="1" type="ORF">I79_011079</name>
</gene>
<dbReference type="EMBL" id="JH000452">
    <property type="protein sequence ID" value="EGW07256.1"/>
    <property type="molecule type" value="Genomic_DNA"/>
</dbReference>
<dbReference type="AlphaFoldDB" id="G3HK62"/>
<dbReference type="InParanoid" id="G3HK62"/>
<protein>
    <submittedName>
        <fullName evidence="1">Uncharacterized protein</fullName>
    </submittedName>
</protein>
<proteinExistence type="predicted"/>
<evidence type="ECO:0000313" key="1">
    <source>
        <dbReference type="EMBL" id="EGW07256.1"/>
    </source>
</evidence>
<dbReference type="Proteomes" id="UP000001075">
    <property type="component" value="Unassembled WGS sequence"/>
</dbReference>
<organism evidence="1 2">
    <name type="scientific">Cricetulus griseus</name>
    <name type="common">Chinese hamster</name>
    <name type="synonym">Cricetulus barabensis griseus</name>
    <dbReference type="NCBI Taxonomy" id="10029"/>
    <lineage>
        <taxon>Eukaryota</taxon>
        <taxon>Metazoa</taxon>
        <taxon>Chordata</taxon>
        <taxon>Craniata</taxon>
        <taxon>Vertebrata</taxon>
        <taxon>Euteleostomi</taxon>
        <taxon>Mammalia</taxon>
        <taxon>Eutheria</taxon>
        <taxon>Euarchontoglires</taxon>
        <taxon>Glires</taxon>
        <taxon>Rodentia</taxon>
        <taxon>Myomorpha</taxon>
        <taxon>Muroidea</taxon>
        <taxon>Cricetidae</taxon>
        <taxon>Cricetinae</taxon>
        <taxon>Cricetulus</taxon>
    </lineage>
</organism>
<sequence length="102" mass="11236">MKPLAHATGLLAYTNPKAPDATRQYPNPQQEFPCFDVTLYLMSAPMYLVNSLIYDTFVSYPATIFTNSCPTIVCVKCFTVIPTLFTAAATGHHLCQSPQSDI</sequence>
<evidence type="ECO:0000313" key="2">
    <source>
        <dbReference type="Proteomes" id="UP000001075"/>
    </source>
</evidence>
<reference evidence="2" key="1">
    <citation type="journal article" date="2011" name="Nat. Biotechnol.">
        <title>The genomic sequence of the Chinese hamster ovary (CHO)-K1 cell line.</title>
        <authorList>
            <person name="Xu X."/>
            <person name="Nagarajan H."/>
            <person name="Lewis N.E."/>
            <person name="Pan S."/>
            <person name="Cai Z."/>
            <person name="Liu X."/>
            <person name="Chen W."/>
            <person name="Xie M."/>
            <person name="Wang W."/>
            <person name="Hammond S."/>
            <person name="Andersen M.R."/>
            <person name="Neff N."/>
            <person name="Passarelli B."/>
            <person name="Koh W."/>
            <person name="Fan H.C."/>
            <person name="Wang J."/>
            <person name="Gui Y."/>
            <person name="Lee K.H."/>
            <person name="Betenbaugh M.J."/>
            <person name="Quake S.R."/>
            <person name="Famili I."/>
            <person name="Palsson B.O."/>
            <person name="Wang J."/>
        </authorList>
    </citation>
    <scope>NUCLEOTIDE SEQUENCE [LARGE SCALE GENOMIC DNA]</scope>
    <source>
        <strain evidence="2">CHO K1 cell line</strain>
    </source>
</reference>
<accession>G3HK62</accession>